<gene>
    <name evidence="2" type="ORF">N7539_006710</name>
</gene>
<accession>A0A9X0BSN9</accession>
<name>A0A9X0BSN9_9EURO</name>
<comment type="caution">
    <text evidence="2">The sequence shown here is derived from an EMBL/GenBank/DDBJ whole genome shotgun (WGS) entry which is preliminary data.</text>
</comment>
<dbReference type="EMBL" id="JAPWDQ010000009">
    <property type="protein sequence ID" value="KAJ5480816.1"/>
    <property type="molecule type" value="Genomic_DNA"/>
</dbReference>
<evidence type="ECO:0000313" key="3">
    <source>
        <dbReference type="Proteomes" id="UP001148312"/>
    </source>
</evidence>
<keyword evidence="3" id="KW-1185">Reference proteome</keyword>
<reference evidence="2" key="2">
    <citation type="journal article" date="2023" name="IMA Fungus">
        <title>Comparative genomic study of the Penicillium genus elucidates a diverse pangenome and 15 lateral gene transfer events.</title>
        <authorList>
            <person name="Petersen C."/>
            <person name="Sorensen T."/>
            <person name="Nielsen M.R."/>
            <person name="Sondergaard T.E."/>
            <person name="Sorensen J.L."/>
            <person name="Fitzpatrick D.A."/>
            <person name="Frisvad J.C."/>
            <person name="Nielsen K.L."/>
        </authorList>
    </citation>
    <scope>NUCLEOTIDE SEQUENCE</scope>
    <source>
        <strain evidence="2">IBT 30728</strain>
    </source>
</reference>
<sequence>MFKSRGVMSGPKPTKACVNCRRLKCAEIILDEMRSLGCTSMPPLSSQSNTLYIQTSRQCKYCTVACGVSTALRHPSLHFFLQIWKASALHELIDEAHGELVNSQRPAFDQQVILNRLDRIEAALGISNSASPSVTLTETGDDERLDDNAFMQGLWNAMADLRTITRPVPEERIWSRPVVRSLWSAFLENLPLLHFLKDRIVFELPTPLLLASVLYISALLSKQPDLAVTESGYFNAMCCAISQLINPCTRRLSASTGGTAKEAYSTVSSVHKQDEVFHNILGLIMATLSSEAFVNSTGSWIAIAYRLWLDHCPAEADPNHSDWRALFCGLQLIDIEHASMHMTYPLLPRQPPRFRSQRLDTHEGNAFQDLANMMHYGLSHFVGKGLPTIWCAINTDLAADTPSLESNFSSHDSDVIRLWARKLDDWLVRYNGTSQPSPSDRQGILILLQYHLHKLYVLSIYYPARGFDLSAAKITPAERHELLVSARAVLRLRQDDTSIWSNWDLIMITWAAMLLLRGVEDGMTHQDDLHLIQAHFQSLERSHPSTMSIHTVLSRRLESNMQAMHTPPNHGSVLAFPGPITDDSWTIFDQEIMFLANPSWLYQESAALPDPQKASTSTLPVVPSGSTYDSGLLVDNGQQLHSGAQWSDSDPGHLRHSMPSVLN</sequence>
<reference evidence="2" key="1">
    <citation type="submission" date="2022-12" db="EMBL/GenBank/DDBJ databases">
        <authorList>
            <person name="Petersen C."/>
        </authorList>
    </citation>
    <scope>NUCLEOTIDE SEQUENCE</scope>
    <source>
        <strain evidence="2">IBT 30728</strain>
    </source>
</reference>
<feature type="region of interest" description="Disordered" evidence="1">
    <location>
        <begin position="641"/>
        <end position="663"/>
    </location>
</feature>
<dbReference type="GeneID" id="81626560"/>
<evidence type="ECO:0000256" key="1">
    <source>
        <dbReference type="SAM" id="MobiDB-lite"/>
    </source>
</evidence>
<dbReference type="RefSeq" id="XP_056788246.1">
    <property type="nucleotide sequence ID" value="XM_056936311.1"/>
</dbReference>
<dbReference type="AlphaFoldDB" id="A0A9X0BSN9"/>
<organism evidence="2 3">
    <name type="scientific">Penicillium diatomitis</name>
    <dbReference type="NCBI Taxonomy" id="2819901"/>
    <lineage>
        <taxon>Eukaryota</taxon>
        <taxon>Fungi</taxon>
        <taxon>Dikarya</taxon>
        <taxon>Ascomycota</taxon>
        <taxon>Pezizomycotina</taxon>
        <taxon>Eurotiomycetes</taxon>
        <taxon>Eurotiomycetidae</taxon>
        <taxon>Eurotiales</taxon>
        <taxon>Aspergillaceae</taxon>
        <taxon>Penicillium</taxon>
    </lineage>
</organism>
<evidence type="ECO:0000313" key="2">
    <source>
        <dbReference type="EMBL" id="KAJ5480816.1"/>
    </source>
</evidence>
<dbReference type="CDD" id="cd12148">
    <property type="entry name" value="fungal_TF_MHR"/>
    <property type="match status" value="1"/>
</dbReference>
<dbReference type="Proteomes" id="UP001148312">
    <property type="component" value="Unassembled WGS sequence"/>
</dbReference>
<evidence type="ECO:0008006" key="4">
    <source>
        <dbReference type="Google" id="ProtNLM"/>
    </source>
</evidence>
<protein>
    <recommendedName>
        <fullName evidence="4">Transcription factor domain-containing protein</fullName>
    </recommendedName>
</protein>
<proteinExistence type="predicted"/>